<reference evidence="8" key="1">
    <citation type="journal article" date="2012" name="Nature">
        <title>The oyster genome reveals stress adaptation and complexity of shell formation.</title>
        <authorList>
            <person name="Zhang G."/>
            <person name="Fang X."/>
            <person name="Guo X."/>
            <person name="Li L."/>
            <person name="Luo R."/>
            <person name="Xu F."/>
            <person name="Yang P."/>
            <person name="Zhang L."/>
            <person name="Wang X."/>
            <person name="Qi H."/>
            <person name="Xiong Z."/>
            <person name="Que H."/>
            <person name="Xie Y."/>
            <person name="Holland P.W."/>
            <person name="Paps J."/>
            <person name="Zhu Y."/>
            <person name="Wu F."/>
            <person name="Chen Y."/>
            <person name="Wang J."/>
            <person name="Peng C."/>
            <person name="Meng J."/>
            <person name="Yang L."/>
            <person name="Liu J."/>
            <person name="Wen B."/>
            <person name="Zhang N."/>
            <person name="Huang Z."/>
            <person name="Zhu Q."/>
            <person name="Feng Y."/>
            <person name="Mount A."/>
            <person name="Hedgecock D."/>
            <person name="Xu Z."/>
            <person name="Liu Y."/>
            <person name="Domazet-Loso T."/>
            <person name="Du Y."/>
            <person name="Sun X."/>
            <person name="Zhang S."/>
            <person name="Liu B."/>
            <person name="Cheng P."/>
            <person name="Jiang X."/>
            <person name="Li J."/>
            <person name="Fan D."/>
            <person name="Wang W."/>
            <person name="Fu W."/>
            <person name="Wang T."/>
            <person name="Wang B."/>
            <person name="Zhang J."/>
            <person name="Peng Z."/>
            <person name="Li Y."/>
            <person name="Li N."/>
            <person name="Wang J."/>
            <person name="Chen M."/>
            <person name="He Y."/>
            <person name="Tan F."/>
            <person name="Song X."/>
            <person name="Zheng Q."/>
            <person name="Huang R."/>
            <person name="Yang H."/>
            <person name="Du X."/>
            <person name="Chen L."/>
            <person name="Yang M."/>
            <person name="Gaffney P.M."/>
            <person name="Wang S."/>
            <person name="Luo L."/>
            <person name="She Z."/>
            <person name="Ming Y."/>
            <person name="Huang W."/>
            <person name="Zhang S."/>
            <person name="Huang B."/>
            <person name="Zhang Y."/>
            <person name="Qu T."/>
            <person name="Ni P."/>
            <person name="Miao G."/>
            <person name="Wang J."/>
            <person name="Wang Q."/>
            <person name="Steinberg C.E."/>
            <person name="Wang H."/>
            <person name="Li N."/>
            <person name="Qian L."/>
            <person name="Zhang G."/>
            <person name="Li Y."/>
            <person name="Yang H."/>
            <person name="Liu X."/>
            <person name="Wang J."/>
            <person name="Yin Y."/>
            <person name="Wang J."/>
        </authorList>
    </citation>
    <scope>NUCLEOTIDE SEQUENCE [LARGE SCALE GENOMIC DNA]</scope>
    <source>
        <strain evidence="8">05x7-T-G4-1.051#20</strain>
    </source>
</reference>
<feature type="compositionally biased region" description="Basic and acidic residues" evidence="7">
    <location>
        <begin position="552"/>
        <end position="564"/>
    </location>
</feature>
<dbReference type="GO" id="GO:0004435">
    <property type="term" value="F:phosphatidylinositol-4,5-bisphosphate phospholipase C activity"/>
    <property type="evidence" value="ECO:0007669"/>
    <property type="project" value="UniProtKB-EC"/>
</dbReference>
<dbReference type="GO" id="GO:0007214">
    <property type="term" value="P:gamma-aminobutyric acid signaling pathway"/>
    <property type="evidence" value="ECO:0007669"/>
    <property type="project" value="TreeGrafter"/>
</dbReference>
<dbReference type="PANTHER" id="PTHR10336">
    <property type="entry name" value="PHOSPHOINOSITIDE-SPECIFIC PHOSPHOLIPASE C FAMILY PROTEIN"/>
    <property type="match status" value="1"/>
</dbReference>
<dbReference type="Gene3D" id="2.30.29.30">
    <property type="entry name" value="Pleckstrin-homology domain (PH domain)/Phosphotyrosine-binding domain (PTB)"/>
    <property type="match status" value="1"/>
</dbReference>
<dbReference type="GO" id="GO:0032228">
    <property type="term" value="P:regulation of synaptic transmission, GABAergic"/>
    <property type="evidence" value="ECO:0007669"/>
    <property type="project" value="TreeGrafter"/>
</dbReference>
<dbReference type="FunFam" id="1.10.238.10:FF:000005">
    <property type="entry name" value="Phosphoinositide phospholipase C"/>
    <property type="match status" value="1"/>
</dbReference>
<feature type="coiled-coil region" evidence="6">
    <location>
        <begin position="953"/>
        <end position="980"/>
    </location>
</feature>
<evidence type="ECO:0000256" key="7">
    <source>
        <dbReference type="SAM" id="MobiDB-lite"/>
    </source>
</evidence>
<dbReference type="GO" id="GO:0005737">
    <property type="term" value="C:cytoplasm"/>
    <property type="evidence" value="ECO:0007669"/>
    <property type="project" value="UniProtKB-SubCell"/>
</dbReference>
<dbReference type="Pfam" id="PF00387">
    <property type="entry name" value="PI-PLC-Y"/>
    <property type="match status" value="1"/>
</dbReference>
<dbReference type="InterPro" id="IPR011992">
    <property type="entry name" value="EF-hand-dom_pair"/>
</dbReference>
<dbReference type="PROSITE" id="PS50004">
    <property type="entry name" value="C2"/>
    <property type="match status" value="1"/>
</dbReference>
<evidence type="ECO:0000256" key="6">
    <source>
        <dbReference type="SAM" id="Coils"/>
    </source>
</evidence>
<evidence type="ECO:0000256" key="3">
    <source>
        <dbReference type="ARBA" id="ARBA00022553"/>
    </source>
</evidence>
<feature type="compositionally biased region" description="Polar residues" evidence="7">
    <location>
        <begin position="1"/>
        <end position="10"/>
    </location>
</feature>
<dbReference type="CDD" id="cd13364">
    <property type="entry name" value="PH_PLC_eta"/>
    <property type="match status" value="1"/>
</dbReference>
<dbReference type="PROSITE" id="PS50007">
    <property type="entry name" value="PIPLC_X_DOMAIN"/>
    <property type="match status" value="1"/>
</dbReference>
<dbReference type="InterPro" id="IPR001711">
    <property type="entry name" value="PLipase_C_Pinositol-sp_Y"/>
</dbReference>
<dbReference type="GO" id="GO:0048015">
    <property type="term" value="P:phosphatidylinositol-mediated signaling"/>
    <property type="evidence" value="ECO:0007669"/>
    <property type="project" value="TreeGrafter"/>
</dbReference>
<dbReference type="Pfam" id="PF00388">
    <property type="entry name" value="PI-PLC-X"/>
    <property type="match status" value="1"/>
</dbReference>
<dbReference type="SMART" id="SM00239">
    <property type="entry name" value="C2"/>
    <property type="match status" value="1"/>
</dbReference>
<feature type="compositionally biased region" description="Acidic residues" evidence="7">
    <location>
        <begin position="539"/>
        <end position="551"/>
    </location>
</feature>
<dbReference type="InterPro" id="IPR000008">
    <property type="entry name" value="C2_dom"/>
</dbReference>
<evidence type="ECO:0000256" key="1">
    <source>
        <dbReference type="ARBA" id="ARBA00004496"/>
    </source>
</evidence>
<dbReference type="InterPro" id="IPR011993">
    <property type="entry name" value="PH-like_dom_sf"/>
</dbReference>
<dbReference type="GO" id="GO:0016042">
    <property type="term" value="P:lipid catabolic process"/>
    <property type="evidence" value="ECO:0007669"/>
    <property type="project" value="UniProtKB-KW"/>
</dbReference>
<dbReference type="HOGENOM" id="CLU_002738_0_1_1"/>
<dbReference type="SUPFAM" id="SSF47473">
    <property type="entry name" value="EF-hand"/>
    <property type="match status" value="1"/>
</dbReference>
<evidence type="ECO:0000256" key="4">
    <source>
        <dbReference type="ARBA" id="ARBA00023224"/>
    </source>
</evidence>
<dbReference type="EC" id="3.1.4.11" evidence="5"/>
<sequence length="1189" mass="135024">MADENMTSAVSVERSSKTSEDVFVNGNTDIMEDDVKELDDAQTPTEDNYSNEPTMPRKSSFMCKDGSRKPPRKKTVSFSSMPTERKIATAQDCLQCMQSGSELIKVRSNSRQYHRIFTLNPDMTEIRWQPTSKKPHKARISIASIKEVRSGKTTEALKNKEIAGIYQDECAFSIIFGEDFESMDLIANTPDEANIWITGLTCLINTSAKIGTSPEAIEEMQQMRDSYPLSATEEMFKTEASQSEGTLDEKGVVNLVTKLNNNIAPARVQQKVKEIELNRVEAVERRGRINSDEFVSLFKEISTRPEIYFLLVRYASNTDYLTTDDLLLFLEAEQGMQRVTKDKCIDIINRYEPSKDGRKKGQLGIDGFTDYLLSDDCDVFDPDQNNIVQDMNQPLSHYFIASSHNTYLLKDQLQGPSSVDAYIRALAKGCRCVELDCWDGPNDEPIIYHGHTFTSKIQFKAVIEAIDTYAFKTSEYPVILSIENHCSIKQQQAMAHYMTTIFGEKLCLDYVGENESCLPSPETLKKKIIVKGKKLPPNSEDDYVTDEDEGAESDKKKNNKTKDHPVKKHKLAKELSDLVNYCVSTRFQDFQVSQQKQKFFEMCSFSESTAIKLAMSCPEEFVNHNKKFLSRIYPNGMRVDSSNYNPQDLWNCGCQMVALNYQTHGLMMDLYNGFFRRNANCGFILKPTIMREEIAYFSANTKDVIPGVSPQILHIKVISGQHFPKPKGSGSRGDVTDPYVTIEIFGIPADCAEERTKTVPHNGYSPIFDESFEFQINLPELALVRFAVLDDDYIGDEFIGQYTIPFDCMQTGYRHIRLCSNTGEEIPNCTLFIHVAITNKRGGGKANKRGMSVKKKTKRDYTSMKSVGVKNIDETFKVAIQPLRDGTDLRDNVQVTLADFKETCGLSPIANIKQCFRLMGTRLSNSTEQANLTLVMRGEYPSLEAQGNLPDILKKALISFDELVAEIKNLLENADNVYEKLLHCKRAGMEWHEDLENVCQQAGLKGKKLSKAMENFSWNIRVLKGQADLLNQAKKEGQEYLRQITEAAQSMGLGKYNENQTEIPESIDKQKRFHGEFDFNSPGCDHRVHYISRPRCHWFSYQIQNSTGFIRPSVDIHISESNQRISANHNPRRRRSMLSARVPNLLAHTCLFHFKSDIHIRQCRHNHQHTVQAHVQKRNLLVHSAGGNG</sequence>
<dbReference type="PRINTS" id="PR00390">
    <property type="entry name" value="PHPHLIPASEC"/>
</dbReference>
<dbReference type="FunFam" id="3.20.20.190:FF:000001">
    <property type="entry name" value="Phosphoinositide phospholipase C"/>
    <property type="match status" value="1"/>
</dbReference>
<dbReference type="SUPFAM" id="SSF51695">
    <property type="entry name" value="PLC-like phosphodiesterases"/>
    <property type="match status" value="1"/>
</dbReference>
<comment type="catalytic activity">
    <reaction evidence="5">
        <text>a 1,2-diacyl-sn-glycero-3-phospho-(1D-myo-inositol-4,5-bisphosphate) + H2O = 1D-myo-inositol 1,4,5-trisphosphate + a 1,2-diacyl-sn-glycerol + H(+)</text>
        <dbReference type="Rhea" id="RHEA:33179"/>
        <dbReference type="ChEBI" id="CHEBI:15377"/>
        <dbReference type="ChEBI" id="CHEBI:15378"/>
        <dbReference type="ChEBI" id="CHEBI:17815"/>
        <dbReference type="ChEBI" id="CHEBI:58456"/>
        <dbReference type="ChEBI" id="CHEBI:203600"/>
        <dbReference type="EC" id="3.1.4.11"/>
    </reaction>
</comment>
<evidence type="ECO:0000313" key="8">
    <source>
        <dbReference type="EMBL" id="EKC29727.1"/>
    </source>
</evidence>
<dbReference type="Gene3D" id="1.10.238.10">
    <property type="entry name" value="EF-hand"/>
    <property type="match status" value="1"/>
</dbReference>
<dbReference type="InterPro" id="IPR015359">
    <property type="entry name" value="PLC_EF-hand-like"/>
</dbReference>
<keyword evidence="6" id="KW-0175">Coiled coil</keyword>
<protein>
    <recommendedName>
        <fullName evidence="5">Phosphoinositide phospholipase C</fullName>
        <ecNumber evidence="5">3.1.4.11</ecNumber>
    </recommendedName>
</protein>
<dbReference type="PROSITE" id="PS50008">
    <property type="entry name" value="PIPLC_Y_DOMAIN"/>
    <property type="match status" value="1"/>
</dbReference>
<dbReference type="SMART" id="SM00149">
    <property type="entry name" value="PLCYc"/>
    <property type="match status" value="1"/>
</dbReference>
<dbReference type="GO" id="GO:0051209">
    <property type="term" value="P:release of sequestered calcium ion into cytosol"/>
    <property type="evidence" value="ECO:0007669"/>
    <property type="project" value="TreeGrafter"/>
</dbReference>
<dbReference type="SUPFAM" id="SSF50729">
    <property type="entry name" value="PH domain-like"/>
    <property type="match status" value="1"/>
</dbReference>
<keyword evidence="5" id="KW-0443">Lipid metabolism</keyword>
<dbReference type="InterPro" id="IPR000909">
    <property type="entry name" value="PLipase_C_PInositol-sp_X_dom"/>
</dbReference>
<evidence type="ECO:0000256" key="2">
    <source>
        <dbReference type="ARBA" id="ARBA00022490"/>
    </source>
</evidence>
<keyword evidence="2" id="KW-0963">Cytoplasm</keyword>
<feature type="region of interest" description="Disordered" evidence="7">
    <location>
        <begin position="539"/>
        <end position="567"/>
    </location>
</feature>
<organism evidence="8">
    <name type="scientific">Magallana gigas</name>
    <name type="common">Pacific oyster</name>
    <name type="synonym">Crassostrea gigas</name>
    <dbReference type="NCBI Taxonomy" id="29159"/>
    <lineage>
        <taxon>Eukaryota</taxon>
        <taxon>Metazoa</taxon>
        <taxon>Spiralia</taxon>
        <taxon>Lophotrochozoa</taxon>
        <taxon>Mollusca</taxon>
        <taxon>Bivalvia</taxon>
        <taxon>Autobranchia</taxon>
        <taxon>Pteriomorphia</taxon>
        <taxon>Ostreida</taxon>
        <taxon>Ostreoidea</taxon>
        <taxon>Ostreidae</taxon>
        <taxon>Magallana</taxon>
    </lineage>
</organism>
<dbReference type="Gene3D" id="3.20.20.190">
    <property type="entry name" value="Phosphatidylinositol (PI) phosphodiesterase"/>
    <property type="match status" value="1"/>
</dbReference>
<accession>K1PZR1</accession>
<dbReference type="InterPro" id="IPR001849">
    <property type="entry name" value="PH_domain"/>
</dbReference>
<dbReference type="CDD" id="cd00275">
    <property type="entry name" value="C2_PLC_like"/>
    <property type="match status" value="1"/>
</dbReference>
<feature type="region of interest" description="Disordered" evidence="7">
    <location>
        <begin position="1"/>
        <end position="82"/>
    </location>
</feature>
<dbReference type="Pfam" id="PF16457">
    <property type="entry name" value="PH_12"/>
    <property type="match status" value="1"/>
</dbReference>
<dbReference type="InParanoid" id="K1PZR1"/>
<dbReference type="EMBL" id="JH817688">
    <property type="protein sequence ID" value="EKC29727.1"/>
    <property type="molecule type" value="Genomic_DNA"/>
</dbReference>
<dbReference type="InterPro" id="IPR017946">
    <property type="entry name" value="PLC-like_Pdiesterase_TIM-brl"/>
</dbReference>
<gene>
    <name evidence="8" type="ORF">CGI_10013004</name>
</gene>
<dbReference type="Gene3D" id="2.60.40.150">
    <property type="entry name" value="C2 domain"/>
    <property type="match status" value="1"/>
</dbReference>
<evidence type="ECO:0000256" key="5">
    <source>
        <dbReference type="RuleBase" id="RU361133"/>
    </source>
</evidence>
<dbReference type="FunFam" id="2.60.40.150:FF:000017">
    <property type="entry name" value="Phosphoinositide phospholipase C"/>
    <property type="match status" value="1"/>
</dbReference>
<dbReference type="SUPFAM" id="SSF49562">
    <property type="entry name" value="C2 domain (Calcium/lipid-binding domain, CaLB)"/>
    <property type="match status" value="1"/>
</dbReference>
<keyword evidence="4" id="KW-0807">Transducer</keyword>
<dbReference type="SMART" id="SM00148">
    <property type="entry name" value="PLCXc"/>
    <property type="match status" value="1"/>
</dbReference>
<keyword evidence="3" id="KW-0597">Phosphoprotein</keyword>
<dbReference type="InterPro" id="IPR001192">
    <property type="entry name" value="PI-PLC_fam"/>
</dbReference>
<dbReference type="FunFam" id="2.30.29.30:FF:000025">
    <property type="entry name" value="Phosphoinositide phospholipase C"/>
    <property type="match status" value="1"/>
</dbReference>
<dbReference type="Pfam" id="PF00168">
    <property type="entry name" value="C2"/>
    <property type="match status" value="1"/>
</dbReference>
<name>K1PZR1_MAGGI</name>
<dbReference type="PANTHER" id="PTHR10336:SF196">
    <property type="entry name" value="PHOSPHOINOSITIDE PHOSPHOLIPASE C"/>
    <property type="match status" value="1"/>
</dbReference>
<dbReference type="InterPro" id="IPR035892">
    <property type="entry name" value="C2_domain_sf"/>
</dbReference>
<dbReference type="Pfam" id="PF09279">
    <property type="entry name" value="EF-hand_like"/>
    <property type="match status" value="1"/>
</dbReference>
<feature type="compositionally biased region" description="Polar residues" evidence="7">
    <location>
        <begin position="42"/>
        <end position="53"/>
    </location>
</feature>
<keyword evidence="5" id="KW-0442">Lipid degradation</keyword>
<dbReference type="CDD" id="cd08597">
    <property type="entry name" value="PI-PLCc_PRIP_metazoa"/>
    <property type="match status" value="1"/>
</dbReference>
<dbReference type="AlphaFoldDB" id="K1PZR1"/>
<comment type="subcellular location">
    <subcellularLocation>
        <location evidence="1">Cytoplasm</location>
    </subcellularLocation>
</comment>
<keyword evidence="5" id="KW-0378">Hydrolase</keyword>
<proteinExistence type="predicted"/>
<dbReference type="GO" id="GO:0046488">
    <property type="term" value="P:phosphatidylinositol metabolic process"/>
    <property type="evidence" value="ECO:0007669"/>
    <property type="project" value="TreeGrafter"/>
</dbReference>